<dbReference type="PANTHER" id="PTHR33375:SF1">
    <property type="entry name" value="CHROMOSOME-PARTITIONING PROTEIN PARB-RELATED"/>
    <property type="match status" value="1"/>
</dbReference>
<dbReference type="Pfam" id="PF17762">
    <property type="entry name" value="HTH_ParB"/>
    <property type="match status" value="1"/>
</dbReference>
<protein>
    <submittedName>
        <fullName evidence="4">ParB/RepB/Spo0J family partition protein</fullName>
    </submittedName>
</protein>
<dbReference type="EMBL" id="QZJZ01000082">
    <property type="protein sequence ID" value="RJP57350.1"/>
    <property type="molecule type" value="Genomic_DNA"/>
</dbReference>
<dbReference type="GO" id="GO:0007059">
    <property type="term" value="P:chromosome segregation"/>
    <property type="evidence" value="ECO:0007669"/>
    <property type="project" value="UniProtKB-KW"/>
</dbReference>
<accession>A0A3A4QTS3</accession>
<evidence type="ECO:0000259" key="3">
    <source>
        <dbReference type="SMART" id="SM00470"/>
    </source>
</evidence>
<dbReference type="Pfam" id="PF02195">
    <property type="entry name" value="ParB_N"/>
    <property type="match status" value="1"/>
</dbReference>
<dbReference type="InterPro" id="IPR036086">
    <property type="entry name" value="ParB/Sulfiredoxin_sf"/>
</dbReference>
<dbReference type="FunFam" id="1.10.10.2830:FF:000001">
    <property type="entry name" value="Chromosome partitioning protein ParB"/>
    <property type="match status" value="1"/>
</dbReference>
<dbReference type="AlphaFoldDB" id="A0A3A4QTS3"/>
<dbReference type="NCBIfam" id="TIGR00180">
    <property type="entry name" value="parB_part"/>
    <property type="match status" value="1"/>
</dbReference>
<comment type="similarity">
    <text evidence="1">Belongs to the ParB family.</text>
</comment>
<dbReference type="SUPFAM" id="SSF109709">
    <property type="entry name" value="KorB DNA-binding domain-like"/>
    <property type="match status" value="1"/>
</dbReference>
<reference evidence="4 5" key="1">
    <citation type="journal article" date="2017" name="ISME J.">
        <title>Energy and carbon metabolisms in a deep terrestrial subsurface fluid microbial community.</title>
        <authorList>
            <person name="Momper L."/>
            <person name="Jungbluth S.P."/>
            <person name="Lee M.D."/>
            <person name="Amend J.P."/>
        </authorList>
    </citation>
    <scope>NUCLEOTIDE SEQUENCE [LARGE SCALE GENOMIC DNA]</scope>
    <source>
        <strain evidence="4">SURF_26</strain>
    </source>
</reference>
<dbReference type="InterPro" id="IPR004437">
    <property type="entry name" value="ParB/RepB/Spo0J"/>
</dbReference>
<feature type="domain" description="ParB-like N-terminal" evidence="3">
    <location>
        <begin position="9"/>
        <end position="98"/>
    </location>
</feature>
<organism evidence="4 5">
    <name type="scientific">Candidatus Auribacter fodinae</name>
    <dbReference type="NCBI Taxonomy" id="2093366"/>
    <lineage>
        <taxon>Bacteria</taxon>
        <taxon>Pseudomonadati</taxon>
        <taxon>Candidatus Auribacterota</taxon>
        <taxon>Candidatus Auribacteria</taxon>
        <taxon>Candidatus Auribacterales</taxon>
        <taxon>Candidatus Auribacteraceae</taxon>
        <taxon>Candidatus Auribacter</taxon>
    </lineage>
</organism>
<sequence>MFKSSLNIQQIGVSKITGSLFQMRLEIDYDMNEMMDSIRANGILNPLMLKKTGKDYLVIAGHRRLKAAKQLGLDTVPAVVYDNISDKDAALKGMVDNLNRRELTPMEQAIGFQKLIAEFQFTQRELARALGKSQSIISEYVRTIELLPEKVVNAIANGVITFAHARVLLRLSTQEEMVQVFERIVNENITVDELKVLVTRQKAVEELSRKQKELARINKILEESSMVDKNLSSLWKKEILLKRSRIGDRLQVDFRSGDDLVSKLESLLDVLRKNKTAAQA</sequence>
<dbReference type="Gene3D" id="3.90.1530.30">
    <property type="match status" value="1"/>
</dbReference>
<name>A0A3A4QTS3_9BACT</name>
<gene>
    <name evidence="4" type="ORF">C4541_10340</name>
</gene>
<dbReference type="SUPFAM" id="SSF110849">
    <property type="entry name" value="ParB/Sulfiredoxin"/>
    <property type="match status" value="1"/>
</dbReference>
<keyword evidence="2" id="KW-0159">Chromosome partition</keyword>
<dbReference type="Proteomes" id="UP000266426">
    <property type="component" value="Unassembled WGS sequence"/>
</dbReference>
<evidence type="ECO:0000313" key="4">
    <source>
        <dbReference type="EMBL" id="RJP57350.1"/>
    </source>
</evidence>
<dbReference type="PANTHER" id="PTHR33375">
    <property type="entry name" value="CHROMOSOME-PARTITIONING PROTEIN PARB-RELATED"/>
    <property type="match status" value="1"/>
</dbReference>
<comment type="caution">
    <text evidence="4">The sequence shown here is derived from an EMBL/GenBank/DDBJ whole genome shotgun (WGS) entry which is preliminary data.</text>
</comment>
<evidence type="ECO:0000256" key="2">
    <source>
        <dbReference type="ARBA" id="ARBA00022829"/>
    </source>
</evidence>
<dbReference type="InterPro" id="IPR003115">
    <property type="entry name" value="ParB_N"/>
</dbReference>
<dbReference type="GO" id="GO:0003677">
    <property type="term" value="F:DNA binding"/>
    <property type="evidence" value="ECO:0007669"/>
    <property type="project" value="InterPro"/>
</dbReference>
<dbReference type="SMART" id="SM00470">
    <property type="entry name" value="ParB"/>
    <property type="match status" value="1"/>
</dbReference>
<dbReference type="InterPro" id="IPR050336">
    <property type="entry name" value="Chromosome_partition/occlusion"/>
</dbReference>
<dbReference type="InterPro" id="IPR041468">
    <property type="entry name" value="HTH_ParB/Spo0J"/>
</dbReference>
<proteinExistence type="inferred from homology"/>
<dbReference type="Gene3D" id="1.10.10.2830">
    <property type="match status" value="1"/>
</dbReference>
<evidence type="ECO:0000256" key="1">
    <source>
        <dbReference type="ARBA" id="ARBA00006295"/>
    </source>
</evidence>
<dbReference type="GO" id="GO:0005694">
    <property type="term" value="C:chromosome"/>
    <property type="evidence" value="ECO:0007669"/>
    <property type="project" value="TreeGrafter"/>
</dbReference>
<evidence type="ECO:0000313" key="5">
    <source>
        <dbReference type="Proteomes" id="UP000266426"/>
    </source>
</evidence>